<dbReference type="EMBL" id="JAESIY010000009">
    <property type="protein sequence ID" value="MBL3657913.1"/>
    <property type="molecule type" value="Genomic_DNA"/>
</dbReference>
<reference evidence="1" key="1">
    <citation type="submission" date="2021-01" db="EMBL/GenBank/DDBJ databases">
        <title>Fulvivirga kasyanovii gen. nov., sp nov., a novel member of the phylum Bacteroidetes isolated from seawater in a mussel farm.</title>
        <authorList>
            <person name="Zhao L.-H."/>
            <person name="Wang Z.-J."/>
        </authorList>
    </citation>
    <scope>NUCLEOTIDE SEQUENCE</scope>
    <source>
        <strain evidence="1">2943</strain>
    </source>
</reference>
<evidence type="ECO:0000313" key="2">
    <source>
        <dbReference type="Proteomes" id="UP000659388"/>
    </source>
</evidence>
<proteinExistence type="predicted"/>
<name>A0A937FCA6_9BACT</name>
<evidence type="ECO:0000313" key="1">
    <source>
        <dbReference type="EMBL" id="MBL3657913.1"/>
    </source>
</evidence>
<protein>
    <submittedName>
        <fullName evidence="1">Uncharacterized protein</fullName>
    </submittedName>
</protein>
<comment type="caution">
    <text evidence="1">The sequence shown here is derived from an EMBL/GenBank/DDBJ whole genome shotgun (WGS) entry which is preliminary data.</text>
</comment>
<sequence>MSENNVINRIELDLHQDDKTQKTYILRQCDLSLSLAYASDGGSKPAMDAHLSGSTVTMPDNLLLNWVANSPGEWSGELRIYYENQEIPQVHITFHQSSVNSYSQSFSEGSNYGHEGYFAVMLKGVTINDVKMS</sequence>
<keyword evidence="2" id="KW-1185">Reference proteome</keyword>
<dbReference type="RefSeq" id="WP_202245695.1">
    <property type="nucleotide sequence ID" value="NZ_JAESIY010000009.1"/>
</dbReference>
<gene>
    <name evidence="1" type="ORF">JL102_17310</name>
</gene>
<dbReference type="Proteomes" id="UP000659388">
    <property type="component" value="Unassembled WGS sequence"/>
</dbReference>
<organism evidence="1 2">
    <name type="scientific">Fulvivirga sediminis</name>
    <dbReference type="NCBI Taxonomy" id="2803949"/>
    <lineage>
        <taxon>Bacteria</taxon>
        <taxon>Pseudomonadati</taxon>
        <taxon>Bacteroidota</taxon>
        <taxon>Cytophagia</taxon>
        <taxon>Cytophagales</taxon>
        <taxon>Fulvivirgaceae</taxon>
        <taxon>Fulvivirga</taxon>
    </lineage>
</organism>
<accession>A0A937FCA6</accession>
<dbReference type="AlphaFoldDB" id="A0A937FCA6"/>